<reference evidence="7" key="1">
    <citation type="submission" date="2016-06" db="UniProtKB">
        <authorList>
            <consortium name="WormBaseParasite"/>
        </authorList>
    </citation>
    <scope>IDENTIFICATION</scope>
</reference>
<dbReference type="WBParaSite" id="SBAD_0001037901-mRNA-1">
    <property type="protein sequence ID" value="SBAD_0001037901-mRNA-1"/>
    <property type="gene ID" value="SBAD_0001037901"/>
</dbReference>
<dbReference type="Gene3D" id="2.10.25.10">
    <property type="entry name" value="Laminin"/>
    <property type="match status" value="3"/>
</dbReference>
<dbReference type="GO" id="GO:0004867">
    <property type="term" value="F:serine-type endopeptidase inhibitor activity"/>
    <property type="evidence" value="ECO:0007669"/>
    <property type="project" value="UniProtKB-KW"/>
</dbReference>
<dbReference type="InterPro" id="IPR036084">
    <property type="entry name" value="Ser_inhib-like_sf"/>
</dbReference>
<dbReference type="Proteomes" id="UP000270296">
    <property type="component" value="Unassembled WGS sequence"/>
</dbReference>
<proteinExistence type="predicted"/>
<name>A0A183J2C6_9BILA</name>
<sequence length="202" mass="21957">MAMLDYGCRIRDPCGKNAHHLQCGSACPKTCENPTGGICSRECVPGCFCKDGFLRNSEGECVRENECYNPCGNNEKYTTCGSMCPKTCDKPTGGPCTRECVPGCFCKDGFVRNKDGYCVKPNECKVFLKQHRLCLASHGPAASPKCGRNEKFTTCGSMCPKTCESIKRPQARPCAAGCLAGCVCKEGYVRKKNGRCVKPRNC</sequence>
<organism evidence="7">
    <name type="scientific">Soboliphyme baturini</name>
    <dbReference type="NCBI Taxonomy" id="241478"/>
    <lineage>
        <taxon>Eukaryota</taxon>
        <taxon>Metazoa</taxon>
        <taxon>Ecdysozoa</taxon>
        <taxon>Nematoda</taxon>
        <taxon>Enoplea</taxon>
        <taxon>Dorylaimia</taxon>
        <taxon>Dioctophymatida</taxon>
        <taxon>Dioctophymatoidea</taxon>
        <taxon>Soboliphymatidae</taxon>
        <taxon>Soboliphyme</taxon>
    </lineage>
</organism>
<evidence type="ECO:0000313" key="6">
    <source>
        <dbReference type="Proteomes" id="UP000270296"/>
    </source>
</evidence>
<dbReference type="OrthoDB" id="5912264at2759"/>
<gene>
    <name evidence="5" type="ORF">SBAD_LOCUS10023</name>
</gene>
<dbReference type="PANTHER" id="PTHR23259">
    <property type="entry name" value="RIDDLE"/>
    <property type="match status" value="1"/>
</dbReference>
<feature type="domain" description="TIL" evidence="4">
    <location>
        <begin position="14"/>
        <end position="67"/>
    </location>
</feature>
<feature type="domain" description="TIL" evidence="4">
    <location>
        <begin position="146"/>
        <end position="202"/>
    </location>
</feature>
<keyword evidence="1" id="KW-0646">Protease inhibitor</keyword>
<evidence type="ECO:0000256" key="2">
    <source>
        <dbReference type="ARBA" id="ARBA00022900"/>
    </source>
</evidence>
<dbReference type="PANTHER" id="PTHR23259:SF70">
    <property type="entry name" value="ACCESSORY GLAND PROTEIN ACP62F-RELATED"/>
    <property type="match status" value="1"/>
</dbReference>
<evidence type="ECO:0000313" key="7">
    <source>
        <dbReference type="WBParaSite" id="SBAD_0001037901-mRNA-1"/>
    </source>
</evidence>
<dbReference type="CDD" id="cd19941">
    <property type="entry name" value="TIL"/>
    <property type="match status" value="3"/>
</dbReference>
<reference evidence="5 6" key="2">
    <citation type="submission" date="2018-11" db="EMBL/GenBank/DDBJ databases">
        <authorList>
            <consortium name="Pathogen Informatics"/>
        </authorList>
    </citation>
    <scope>NUCLEOTIDE SEQUENCE [LARGE SCALE GENOMIC DNA]</scope>
</reference>
<dbReference type="AlphaFoldDB" id="A0A183J2C6"/>
<keyword evidence="6" id="KW-1185">Reference proteome</keyword>
<dbReference type="SUPFAM" id="SSF57567">
    <property type="entry name" value="Serine protease inhibitors"/>
    <property type="match status" value="3"/>
</dbReference>
<protein>
    <submittedName>
        <fullName evidence="7">TIL domain-containing protein</fullName>
    </submittedName>
</protein>
<keyword evidence="2" id="KW-0722">Serine protease inhibitor</keyword>
<dbReference type="EMBL" id="UZAM01013500">
    <property type="protein sequence ID" value="VDP28241.1"/>
    <property type="molecule type" value="Genomic_DNA"/>
</dbReference>
<evidence type="ECO:0000313" key="5">
    <source>
        <dbReference type="EMBL" id="VDP28241.1"/>
    </source>
</evidence>
<feature type="domain" description="TIL" evidence="4">
    <location>
        <begin position="71"/>
        <end position="124"/>
    </location>
</feature>
<dbReference type="InterPro" id="IPR002919">
    <property type="entry name" value="TIL_dom"/>
</dbReference>
<evidence type="ECO:0000256" key="1">
    <source>
        <dbReference type="ARBA" id="ARBA00022690"/>
    </source>
</evidence>
<keyword evidence="3" id="KW-1015">Disulfide bond</keyword>
<accession>A0A183J2C6</accession>
<evidence type="ECO:0000256" key="3">
    <source>
        <dbReference type="ARBA" id="ARBA00023157"/>
    </source>
</evidence>
<evidence type="ECO:0000259" key="4">
    <source>
        <dbReference type="Pfam" id="PF01826"/>
    </source>
</evidence>
<dbReference type="Pfam" id="PF01826">
    <property type="entry name" value="TIL"/>
    <property type="match status" value="3"/>
</dbReference>
<dbReference type="InterPro" id="IPR051368">
    <property type="entry name" value="SerProtInhib-TIL_Domain"/>
</dbReference>